<dbReference type="CDD" id="cd05992">
    <property type="entry name" value="PB1"/>
    <property type="match status" value="1"/>
</dbReference>
<gene>
    <name evidence="2" type="ORF">FCALED_LOCUS5452</name>
</gene>
<evidence type="ECO:0000313" key="2">
    <source>
        <dbReference type="EMBL" id="CAG8536966.1"/>
    </source>
</evidence>
<dbReference type="AlphaFoldDB" id="A0A9N9FHN7"/>
<dbReference type="Proteomes" id="UP000789570">
    <property type="component" value="Unassembled WGS sequence"/>
</dbReference>
<keyword evidence="3" id="KW-1185">Reference proteome</keyword>
<dbReference type="Gene3D" id="2.170.130.20">
    <property type="entry name" value="LCCL-like domain"/>
    <property type="match status" value="1"/>
</dbReference>
<dbReference type="InterPro" id="IPR053793">
    <property type="entry name" value="PB1-like"/>
</dbReference>
<dbReference type="SUPFAM" id="SSF54277">
    <property type="entry name" value="CAD &amp; PB1 domains"/>
    <property type="match status" value="1"/>
</dbReference>
<dbReference type="OrthoDB" id="3596986at2759"/>
<accession>A0A9N9FHN7</accession>
<feature type="domain" description="PB1" evidence="1">
    <location>
        <begin position="1"/>
        <end position="79"/>
    </location>
</feature>
<proteinExistence type="predicted"/>
<evidence type="ECO:0000313" key="3">
    <source>
        <dbReference type="Proteomes" id="UP000789570"/>
    </source>
</evidence>
<protein>
    <submittedName>
        <fullName evidence="2">13316_t:CDS:1</fullName>
    </submittedName>
</protein>
<dbReference type="SMART" id="SM00666">
    <property type="entry name" value="PB1"/>
    <property type="match status" value="1"/>
</dbReference>
<reference evidence="2" key="1">
    <citation type="submission" date="2021-06" db="EMBL/GenBank/DDBJ databases">
        <authorList>
            <person name="Kallberg Y."/>
            <person name="Tangrot J."/>
            <person name="Rosling A."/>
        </authorList>
    </citation>
    <scope>NUCLEOTIDE SEQUENCE</scope>
    <source>
        <strain evidence="2">UK204</strain>
    </source>
</reference>
<dbReference type="EMBL" id="CAJVPQ010001183">
    <property type="protein sequence ID" value="CAG8536966.1"/>
    <property type="molecule type" value="Genomic_DNA"/>
</dbReference>
<name>A0A9N9FHN7_9GLOM</name>
<organism evidence="2 3">
    <name type="scientific">Funneliformis caledonium</name>
    <dbReference type="NCBI Taxonomy" id="1117310"/>
    <lineage>
        <taxon>Eukaryota</taxon>
        <taxon>Fungi</taxon>
        <taxon>Fungi incertae sedis</taxon>
        <taxon>Mucoromycota</taxon>
        <taxon>Glomeromycotina</taxon>
        <taxon>Glomeromycetes</taxon>
        <taxon>Glomerales</taxon>
        <taxon>Glomeraceae</taxon>
        <taxon>Funneliformis</taxon>
    </lineage>
</organism>
<comment type="caution">
    <text evidence="2">The sequence shown here is derived from an EMBL/GenBank/DDBJ whole genome shotgun (WGS) entry which is preliminary data.</text>
</comment>
<dbReference type="PROSITE" id="PS51745">
    <property type="entry name" value="PB1"/>
    <property type="match status" value="1"/>
</dbReference>
<dbReference type="Gene3D" id="3.10.20.90">
    <property type="entry name" value="Phosphatidylinositol 3-kinase Catalytic Subunit, Chain A, domain 1"/>
    <property type="match status" value="1"/>
</dbReference>
<sequence length="181" mass="20559">MIIKVRYTNLREVFSRNIVINKNIKLKELEAKIRERFDVGYDENVEIYYIDDDKDRIAISFEEELALAMENGKIQTLEIVTKPKTVDDICVYPDVPNGKEGECLEVLIESEYLTIANATNSDTKAWGTYIYTNDSDVVKTLVHSEKIKLPATAPPYNVIATLRFLPGCIKYIGSASQGDRT</sequence>
<dbReference type="Pfam" id="PF00564">
    <property type="entry name" value="PB1"/>
    <property type="match status" value="1"/>
</dbReference>
<dbReference type="InterPro" id="IPR000270">
    <property type="entry name" value="PB1_dom"/>
</dbReference>
<evidence type="ECO:0000259" key="1">
    <source>
        <dbReference type="PROSITE" id="PS51745"/>
    </source>
</evidence>
<dbReference type="InterPro" id="IPR036609">
    <property type="entry name" value="LCCL_sf"/>
</dbReference>